<name>A0AC35FD27_9BILA</name>
<organism evidence="1 2">
    <name type="scientific">Panagrolaimus sp. PS1159</name>
    <dbReference type="NCBI Taxonomy" id="55785"/>
    <lineage>
        <taxon>Eukaryota</taxon>
        <taxon>Metazoa</taxon>
        <taxon>Ecdysozoa</taxon>
        <taxon>Nematoda</taxon>
        <taxon>Chromadorea</taxon>
        <taxon>Rhabditida</taxon>
        <taxon>Tylenchina</taxon>
        <taxon>Panagrolaimomorpha</taxon>
        <taxon>Panagrolaimoidea</taxon>
        <taxon>Panagrolaimidae</taxon>
        <taxon>Panagrolaimus</taxon>
    </lineage>
</organism>
<dbReference type="Proteomes" id="UP000887580">
    <property type="component" value="Unplaced"/>
</dbReference>
<sequence length="421" mass="49093">MPRFSNFSICMSSLFVLTIIWCNFNTNQNSEEREIQNNFEWPEHWNAILKHSEILQLVLLDGTALKCIYKSGKERRKACNSLYSNPEARFGTMLSDFNQLYKVLDDTLIKPSNGQITVYDILPTSDPDTIVLLYTYFANIDKYIFITFRNKQLSHKNYHILRGSDITADIAIRKFLTISAEINGYKIILPENIKWYLTYAETQKFVECNFESSKNVNLSAPRIIPHSAVEAVTKFVDIFIENGQIPFLSFGTLLGWYRDCGIISHTHDIDFNVFATEYDPTIEKIFTNNPEFTLKHRIGKREHSIEYTFMLHHKIPGFNSTPVDIFYLYNYNETHEWSPFLSDFYQLIRGKSFTPKVKGLCTGDIYGFLFFIPCNFIEILKSNYGINWMNSDPYAGYFDEGQTNIEDGNWNLTKDEVVFLF</sequence>
<proteinExistence type="predicted"/>
<accession>A0AC35FD27</accession>
<dbReference type="WBParaSite" id="PS1159_v2.g1544.t1">
    <property type="protein sequence ID" value="PS1159_v2.g1544.t1"/>
    <property type="gene ID" value="PS1159_v2.g1544"/>
</dbReference>
<evidence type="ECO:0000313" key="2">
    <source>
        <dbReference type="WBParaSite" id="PS1159_v2.g1544.t1"/>
    </source>
</evidence>
<evidence type="ECO:0000313" key="1">
    <source>
        <dbReference type="Proteomes" id="UP000887580"/>
    </source>
</evidence>
<protein>
    <submittedName>
        <fullName evidence="2">Uncharacterized protein</fullName>
    </submittedName>
</protein>
<reference evidence="2" key="1">
    <citation type="submission" date="2022-11" db="UniProtKB">
        <authorList>
            <consortium name="WormBaseParasite"/>
        </authorList>
    </citation>
    <scope>IDENTIFICATION</scope>
</reference>